<feature type="transmembrane region" description="Helical" evidence="5">
    <location>
        <begin position="360"/>
        <end position="383"/>
    </location>
</feature>
<dbReference type="InterPro" id="IPR038770">
    <property type="entry name" value="Na+/solute_symporter_sf"/>
</dbReference>
<dbReference type="PANTHER" id="PTHR43021:SF2">
    <property type="entry name" value="CATION_H+ EXCHANGER DOMAIN-CONTAINING PROTEIN"/>
    <property type="match status" value="1"/>
</dbReference>
<comment type="caution">
    <text evidence="7">The sequence shown here is derived from an EMBL/GenBank/DDBJ whole genome shotgun (WGS) entry which is preliminary data.</text>
</comment>
<accession>A0A2M7E9K0</accession>
<feature type="transmembrane region" description="Helical" evidence="5">
    <location>
        <begin position="114"/>
        <end position="135"/>
    </location>
</feature>
<evidence type="ECO:0000256" key="2">
    <source>
        <dbReference type="ARBA" id="ARBA00022692"/>
    </source>
</evidence>
<feature type="transmembrane region" description="Helical" evidence="5">
    <location>
        <begin position="330"/>
        <end position="348"/>
    </location>
</feature>
<evidence type="ECO:0000313" key="7">
    <source>
        <dbReference type="EMBL" id="PIV64416.1"/>
    </source>
</evidence>
<evidence type="ECO:0000256" key="5">
    <source>
        <dbReference type="SAM" id="Phobius"/>
    </source>
</evidence>
<name>A0A2M7E9K0_9BACT</name>
<dbReference type="GO" id="GO:0015297">
    <property type="term" value="F:antiporter activity"/>
    <property type="evidence" value="ECO:0007669"/>
    <property type="project" value="InterPro"/>
</dbReference>
<evidence type="ECO:0000256" key="1">
    <source>
        <dbReference type="ARBA" id="ARBA00004141"/>
    </source>
</evidence>
<keyword evidence="3 5" id="KW-1133">Transmembrane helix</keyword>
<dbReference type="InterPro" id="IPR006153">
    <property type="entry name" value="Cation/H_exchanger_TM"/>
</dbReference>
<evidence type="ECO:0000256" key="4">
    <source>
        <dbReference type="ARBA" id="ARBA00023136"/>
    </source>
</evidence>
<feature type="transmembrane region" description="Helical" evidence="5">
    <location>
        <begin position="147"/>
        <end position="170"/>
    </location>
</feature>
<keyword evidence="4 5" id="KW-0472">Membrane</keyword>
<dbReference type="Gene3D" id="1.20.1530.20">
    <property type="match status" value="1"/>
</dbReference>
<dbReference type="AlphaFoldDB" id="A0A2M7E9K0"/>
<dbReference type="Pfam" id="PF00999">
    <property type="entry name" value="Na_H_Exchanger"/>
    <property type="match status" value="1"/>
</dbReference>
<feature type="transmembrane region" description="Helical" evidence="5">
    <location>
        <begin position="222"/>
        <end position="255"/>
    </location>
</feature>
<organism evidence="7 8">
    <name type="scientific">bacterium (Candidatus Ratteibacteria) CG01_land_8_20_14_3_00_40_19</name>
    <dbReference type="NCBI Taxonomy" id="2014290"/>
    <lineage>
        <taxon>Bacteria</taxon>
        <taxon>Candidatus Ratteibacteria</taxon>
    </lineage>
</organism>
<evidence type="ECO:0000313" key="8">
    <source>
        <dbReference type="Proteomes" id="UP000228886"/>
    </source>
</evidence>
<evidence type="ECO:0000259" key="6">
    <source>
        <dbReference type="Pfam" id="PF00999"/>
    </source>
</evidence>
<dbReference type="Proteomes" id="UP000228886">
    <property type="component" value="Unassembled WGS sequence"/>
</dbReference>
<reference evidence="8" key="1">
    <citation type="submission" date="2017-09" db="EMBL/GenBank/DDBJ databases">
        <title>Depth-based differentiation of microbial function through sediment-hosted aquifers and enrichment of novel symbionts in the deep terrestrial subsurface.</title>
        <authorList>
            <person name="Probst A.J."/>
            <person name="Ladd B."/>
            <person name="Jarett J.K."/>
            <person name="Geller-Mcgrath D.E."/>
            <person name="Sieber C.M.K."/>
            <person name="Emerson J.B."/>
            <person name="Anantharaman K."/>
            <person name="Thomas B.C."/>
            <person name="Malmstrom R."/>
            <person name="Stieglmeier M."/>
            <person name="Klingl A."/>
            <person name="Woyke T."/>
            <person name="Ryan C.M."/>
            <person name="Banfield J.F."/>
        </authorList>
    </citation>
    <scope>NUCLEOTIDE SEQUENCE [LARGE SCALE GENOMIC DNA]</scope>
</reference>
<feature type="transmembrane region" description="Helical" evidence="5">
    <location>
        <begin position="54"/>
        <end position="74"/>
    </location>
</feature>
<feature type="domain" description="Cation/H+ exchanger transmembrane" evidence="6">
    <location>
        <begin position="12"/>
        <end position="385"/>
    </location>
</feature>
<dbReference type="PANTHER" id="PTHR43021">
    <property type="entry name" value="NA(+)/H(+) ANTIPORTER-RELATED"/>
    <property type="match status" value="1"/>
</dbReference>
<gene>
    <name evidence="7" type="ORF">COS11_02295</name>
</gene>
<dbReference type="GO" id="GO:0016020">
    <property type="term" value="C:membrane"/>
    <property type="evidence" value="ECO:0007669"/>
    <property type="project" value="UniProtKB-SubCell"/>
</dbReference>
<sequence>MNTIFSSGIILLAGLFAAKILHLLKFPAVTAYLLIGIIIGPSFLNLVSPGTINASGLISNIVLSVIAFSLGQNFSREHFRKIGKSVLVISVLEAFGAWLLVTLAFFFILKQPFYLALLFGSIGAATAPAATVMVIREYRAKGIFTNTLLGTVAVDDAWCLIIFSISLAIARALVQHSGANIFLLKVSLHSLSQIIGAFLLGGGMGIFLNWLGRFIRTKADFLIITLSAIFLTAGVSIFLGISVLLANMALGAMLTNLKKENYGFFEILHNIDTPLFLFFFVLAGANLKISFLSQIGLVVLFYLIFRILGKIAGASLGAHISKAIGSVKKYIGFGLIPQAGVALGLALIAKDSFSEVGNFIYASIVTATIISELIGPFTTKFALKKAGEIT</sequence>
<dbReference type="EMBL" id="PETL01000113">
    <property type="protein sequence ID" value="PIV64416.1"/>
    <property type="molecule type" value="Genomic_DNA"/>
</dbReference>
<comment type="subcellular location">
    <subcellularLocation>
        <location evidence="1">Membrane</location>
        <topology evidence="1">Multi-pass membrane protein</topology>
    </subcellularLocation>
</comment>
<feature type="transmembrane region" description="Helical" evidence="5">
    <location>
        <begin position="86"/>
        <end position="108"/>
    </location>
</feature>
<keyword evidence="2 5" id="KW-0812">Transmembrane</keyword>
<feature type="transmembrane region" description="Helical" evidence="5">
    <location>
        <begin position="190"/>
        <end position="210"/>
    </location>
</feature>
<feature type="transmembrane region" description="Helical" evidence="5">
    <location>
        <begin position="6"/>
        <end position="24"/>
    </location>
</feature>
<evidence type="ECO:0000256" key="3">
    <source>
        <dbReference type="ARBA" id="ARBA00022989"/>
    </source>
</evidence>
<feature type="transmembrane region" description="Helical" evidence="5">
    <location>
        <begin position="31"/>
        <end position="48"/>
    </location>
</feature>
<dbReference type="GO" id="GO:1902600">
    <property type="term" value="P:proton transmembrane transport"/>
    <property type="evidence" value="ECO:0007669"/>
    <property type="project" value="InterPro"/>
</dbReference>
<proteinExistence type="predicted"/>
<protein>
    <recommendedName>
        <fullName evidence="6">Cation/H+ exchanger transmembrane domain-containing protein</fullName>
    </recommendedName>
</protein>